<evidence type="ECO:0000256" key="19">
    <source>
        <dbReference type="ARBA" id="ARBA00044919"/>
    </source>
</evidence>
<evidence type="ECO:0000256" key="16">
    <source>
        <dbReference type="ARBA" id="ARBA00044900"/>
    </source>
</evidence>
<comment type="similarity">
    <text evidence="2">Belongs to the major facilitator superfamily.</text>
</comment>
<dbReference type="InterPro" id="IPR000849">
    <property type="entry name" value="Sugar_P_transporter"/>
</dbReference>
<accession>A0A1L3GDU4</accession>
<comment type="subunit">
    <text evidence="24">Homodimer. Interacts with lysosomal protein GLMP (via lumenal domain); the interaction starts while both proteins are still in the endoplasmic reticulum and is required for stabilization of MFSD1 in lysosomes but has no direct effect on its targeting to lysosomes or transporter activity.</text>
</comment>
<evidence type="ECO:0000256" key="21">
    <source>
        <dbReference type="ARBA" id="ARBA00044985"/>
    </source>
</evidence>
<organism evidence="27 28">
    <name type="scientific">Syntrophotalea acetylenica</name>
    <name type="common">Pelobacter acetylenicus</name>
    <dbReference type="NCBI Taxonomy" id="29542"/>
    <lineage>
        <taxon>Bacteria</taxon>
        <taxon>Pseudomonadati</taxon>
        <taxon>Thermodesulfobacteriota</taxon>
        <taxon>Desulfuromonadia</taxon>
        <taxon>Desulfuromonadales</taxon>
        <taxon>Syntrophotaleaceae</taxon>
        <taxon>Syntrophotalea</taxon>
    </lineage>
</organism>
<comment type="catalytic activity">
    <reaction evidence="20">
        <text>L-lysyl-glycine(out) = L-lysyl-glycine(in)</text>
        <dbReference type="Rhea" id="RHEA:79407"/>
        <dbReference type="ChEBI" id="CHEBI:191202"/>
    </reaction>
</comment>
<keyword evidence="28" id="KW-1185">Reference proteome</keyword>
<reference evidence="27 28" key="1">
    <citation type="journal article" date="2017" name="Genome Announc.">
        <title>Complete Genome Sequences of Two Acetylene-Fermenting Pelobacter acetylenicus Strains.</title>
        <authorList>
            <person name="Sutton J.M."/>
            <person name="Baesman S.M."/>
            <person name="Fierst J.L."/>
            <person name="Poret-Peterson A.T."/>
            <person name="Oremland R.S."/>
            <person name="Dunlap D.S."/>
            <person name="Akob D.M."/>
        </authorList>
    </citation>
    <scope>NUCLEOTIDE SEQUENCE [LARGE SCALE GENOMIC DNA]</scope>
    <source>
        <strain evidence="27 28">DSM 3247</strain>
    </source>
</reference>
<comment type="catalytic activity">
    <reaction evidence="16">
        <text>L-lysyl-L-lysine(out) = L-lysyl-L-lysine(in)</text>
        <dbReference type="Rhea" id="RHEA:79403"/>
        <dbReference type="ChEBI" id="CHEBI:229956"/>
    </reaction>
</comment>
<evidence type="ECO:0000256" key="13">
    <source>
        <dbReference type="ARBA" id="ARBA00044893"/>
    </source>
</evidence>
<proteinExistence type="inferred from homology"/>
<comment type="catalytic activity">
    <reaction evidence="13">
        <text>L-alpha-aminoacyl-L-lysine(out) = L-alpha-aminoacyl-L-lysine(in)</text>
        <dbReference type="Rhea" id="RHEA:79383"/>
        <dbReference type="ChEBI" id="CHEBI:229966"/>
    </reaction>
</comment>
<dbReference type="PANTHER" id="PTHR23512">
    <property type="entry name" value="MAJOR FACILITATOR SUPERFAMILY DOMAIN-CONTAINING PROTEIN 1"/>
    <property type="match status" value="1"/>
</dbReference>
<dbReference type="EMBL" id="CP015518">
    <property type="protein sequence ID" value="APG23868.1"/>
    <property type="molecule type" value="Genomic_DNA"/>
</dbReference>
<feature type="transmembrane region" description="Helical" evidence="25">
    <location>
        <begin position="396"/>
        <end position="417"/>
    </location>
</feature>
<evidence type="ECO:0000256" key="25">
    <source>
        <dbReference type="SAM" id="Phobius"/>
    </source>
</evidence>
<feature type="transmembrane region" description="Helical" evidence="25">
    <location>
        <begin position="82"/>
        <end position="101"/>
    </location>
</feature>
<feature type="transmembrane region" description="Helical" evidence="25">
    <location>
        <begin position="168"/>
        <end position="190"/>
    </location>
</feature>
<evidence type="ECO:0000259" key="26">
    <source>
        <dbReference type="PROSITE" id="PS50850"/>
    </source>
</evidence>
<feature type="transmembrane region" description="Helical" evidence="25">
    <location>
        <begin position="298"/>
        <end position="317"/>
    </location>
</feature>
<evidence type="ECO:0000313" key="27">
    <source>
        <dbReference type="EMBL" id="APG23868.1"/>
    </source>
</evidence>
<comment type="catalytic activity">
    <reaction evidence="10">
        <text>L-alpha-aminoacyl-L-arginine(out) = L-alpha-aminoacyl-L-arginine(in)</text>
        <dbReference type="Rhea" id="RHEA:79367"/>
        <dbReference type="ChEBI" id="CHEBI:229968"/>
    </reaction>
</comment>
<dbReference type="InterPro" id="IPR011701">
    <property type="entry name" value="MFS"/>
</dbReference>
<keyword evidence="3" id="KW-0813">Transport</keyword>
<comment type="catalytic activity">
    <reaction evidence="18">
        <text>L-histidyl-L-alpha-amino acid(out) = L-histidyl-L-alpha-amino acid(in)</text>
        <dbReference type="Rhea" id="RHEA:79379"/>
        <dbReference type="ChEBI" id="CHEBI:229964"/>
    </reaction>
</comment>
<comment type="catalytic activity">
    <reaction evidence="14">
        <text>L-aspartyl-L-lysine(out) = L-aspartyl-L-lysine(in)</text>
        <dbReference type="Rhea" id="RHEA:79411"/>
        <dbReference type="ChEBI" id="CHEBI:229953"/>
    </reaction>
</comment>
<evidence type="ECO:0000256" key="8">
    <source>
        <dbReference type="ARBA" id="ARBA00044876"/>
    </source>
</evidence>
<dbReference type="InterPro" id="IPR036259">
    <property type="entry name" value="MFS_trans_sf"/>
</dbReference>
<feature type="transmembrane region" description="Helical" evidence="25">
    <location>
        <begin position="107"/>
        <end position="125"/>
    </location>
</feature>
<comment type="catalytic activity">
    <reaction evidence="8">
        <text>L-lysyl-L-alanine(out) = L-lysyl-L-alanine(in)</text>
        <dbReference type="Rhea" id="RHEA:79399"/>
        <dbReference type="ChEBI" id="CHEBI:229954"/>
    </reaction>
</comment>
<protein>
    <recommendedName>
        <fullName evidence="21">Lysosomal dipeptide transporter MFSD1</fullName>
    </recommendedName>
    <alternativeName>
        <fullName evidence="22">Major facilitator superfamily domain-containing protein 1</fullName>
    </alternativeName>
</protein>
<evidence type="ECO:0000256" key="10">
    <source>
        <dbReference type="ARBA" id="ARBA00044881"/>
    </source>
</evidence>
<feature type="domain" description="Major facilitator superfamily (MFS) profile" evidence="26">
    <location>
        <begin position="16"/>
        <end position="422"/>
    </location>
</feature>
<dbReference type="PROSITE" id="PS50850">
    <property type="entry name" value="MFS"/>
    <property type="match status" value="1"/>
</dbReference>
<comment type="catalytic activity">
    <reaction evidence="12">
        <text>L-lysyl-L-alpha-amino acid(out) = L-lysyl-L-alpha-amino acid(in)</text>
        <dbReference type="Rhea" id="RHEA:79387"/>
        <dbReference type="ChEBI" id="CHEBI:229965"/>
    </reaction>
</comment>
<feature type="transmembrane region" description="Helical" evidence="25">
    <location>
        <begin position="228"/>
        <end position="248"/>
    </location>
</feature>
<dbReference type="InterPro" id="IPR020846">
    <property type="entry name" value="MFS_dom"/>
</dbReference>
<sequence>MANSGFSNPSHYRLCIFWILAFGYVLVFFHRLCPAVVATDMMADLHAGGTLIGFLSSAYFYPYALMQLPTGLLSDSWGPRKTITLFLAAACIGSILLGLAPSPSWAILGRVLAGLGVSTLFVCTLKILAEWYSLREFATMTGILMAMGGIGSLSAATPMAMASSWLGWRLSFILIGLLTAVIATLIWRIVRDRPAEIGWPSPAEHATEKGPPARLSVGVKQVLSLPAFWPLALWFFFTYGIFAAFAGLWGGPYLMQVYGATKSQTGGILSLIAIGMIIGSPLVGSLSNRIFKGRKPTLVFASMAMVGITASLAFATGDMSLPVIGALCFGLGIFASAVVVIGFTNARELFPARIAGTALGLVNLFPFAGGAFMQPLLGSILESHKKSVSEFTLTGYQNAFFMLFLSALAALAASIFLKETYRQDLPAKNPDRLGEADIESPQVS</sequence>
<name>A0A1L3GDU4_SYNAC</name>
<dbReference type="OrthoDB" id="5315372at2"/>
<evidence type="ECO:0000256" key="3">
    <source>
        <dbReference type="ARBA" id="ARBA00022448"/>
    </source>
</evidence>
<dbReference type="PIRSF" id="PIRSF002808">
    <property type="entry name" value="Hexose_phosphate_transp"/>
    <property type="match status" value="1"/>
</dbReference>
<comment type="catalytic activity">
    <reaction evidence="15">
        <text>L-arginyl-L-alpha-amino acid(out) = L-arginyl-L-alpha-amino acid(in)</text>
        <dbReference type="Rhea" id="RHEA:79371"/>
        <dbReference type="ChEBI" id="CHEBI:84315"/>
    </reaction>
</comment>
<evidence type="ECO:0000256" key="14">
    <source>
        <dbReference type="ARBA" id="ARBA00044898"/>
    </source>
</evidence>
<evidence type="ECO:0000256" key="15">
    <source>
        <dbReference type="ARBA" id="ARBA00044899"/>
    </source>
</evidence>
<dbReference type="RefSeq" id="WP_072285681.1">
    <property type="nucleotide sequence ID" value="NZ_CP015455.1"/>
</dbReference>
<comment type="function">
    <text evidence="23">Lysosomal dipeptide uniporter that selectively exports lysine, arginine or histidine-containing dipeptides with a net positive charge from the lysosome lumen into the cytosol. Could play a role in a specific type of protein O-glycosylation indirectly regulating macrophages migration and tissue invasion. Also essential for liver homeostasis.</text>
</comment>
<dbReference type="GO" id="GO:0022857">
    <property type="term" value="F:transmembrane transporter activity"/>
    <property type="evidence" value="ECO:0007669"/>
    <property type="project" value="InterPro"/>
</dbReference>
<keyword evidence="4 25" id="KW-0812">Transmembrane</keyword>
<evidence type="ECO:0000256" key="22">
    <source>
        <dbReference type="ARBA" id="ARBA00045018"/>
    </source>
</evidence>
<evidence type="ECO:0000256" key="6">
    <source>
        <dbReference type="ARBA" id="ARBA00023136"/>
    </source>
</evidence>
<dbReference type="AlphaFoldDB" id="A0A1L3GDU4"/>
<evidence type="ECO:0000256" key="1">
    <source>
        <dbReference type="ARBA" id="ARBA00004155"/>
    </source>
</evidence>
<evidence type="ECO:0000256" key="11">
    <source>
        <dbReference type="ARBA" id="ARBA00044884"/>
    </source>
</evidence>
<dbReference type="PANTHER" id="PTHR23512:SF3">
    <property type="entry name" value="MAJOR FACILITATOR SUPERFAMILY DOMAIN-CONTAINING PROTEIN 1"/>
    <property type="match status" value="1"/>
</dbReference>
<dbReference type="Proteomes" id="UP000182264">
    <property type="component" value="Chromosome"/>
</dbReference>
<evidence type="ECO:0000256" key="18">
    <source>
        <dbReference type="ARBA" id="ARBA00044912"/>
    </source>
</evidence>
<evidence type="ECO:0000256" key="9">
    <source>
        <dbReference type="ARBA" id="ARBA00044878"/>
    </source>
</evidence>
<evidence type="ECO:0000313" key="28">
    <source>
        <dbReference type="Proteomes" id="UP000182264"/>
    </source>
</evidence>
<feature type="transmembrane region" description="Helical" evidence="25">
    <location>
        <begin position="12"/>
        <end position="29"/>
    </location>
</feature>
<evidence type="ECO:0000256" key="2">
    <source>
        <dbReference type="ARBA" id="ARBA00008335"/>
    </source>
</evidence>
<keyword evidence="6 25" id="KW-0472">Membrane</keyword>
<comment type="catalytic activity">
    <reaction evidence="11">
        <text>L-alpha-aminoacyl-L-histidine(out) = L-alpha-aminoacyl-L-histidine(in)</text>
        <dbReference type="Rhea" id="RHEA:79375"/>
        <dbReference type="ChEBI" id="CHEBI:229967"/>
    </reaction>
</comment>
<dbReference type="SUPFAM" id="SSF103473">
    <property type="entry name" value="MFS general substrate transporter"/>
    <property type="match status" value="1"/>
</dbReference>
<comment type="catalytic activity">
    <reaction evidence="19">
        <text>L-alanyl-L-lysine(out) = L-alanyl-L-lysine(in)</text>
        <dbReference type="Rhea" id="RHEA:79415"/>
        <dbReference type="ChEBI" id="CHEBI:192470"/>
    </reaction>
</comment>
<comment type="catalytic activity">
    <reaction evidence="9">
        <text>L-histidyl-glycine(out) = L-histidyl-glycine(in)</text>
        <dbReference type="Rhea" id="RHEA:79395"/>
        <dbReference type="ChEBI" id="CHEBI:229957"/>
    </reaction>
</comment>
<evidence type="ECO:0000256" key="17">
    <source>
        <dbReference type="ARBA" id="ARBA00044903"/>
    </source>
</evidence>
<comment type="subcellular location">
    <subcellularLocation>
        <location evidence="1">Lysosome membrane</location>
        <topology evidence="1">Multi-pass membrane protein</topology>
    </subcellularLocation>
</comment>
<comment type="catalytic activity">
    <reaction evidence="17">
        <text>L-arginyl-glycine(out) = L-arginyl-glycine(in)</text>
        <dbReference type="Rhea" id="RHEA:79391"/>
        <dbReference type="ChEBI" id="CHEBI:229955"/>
    </reaction>
</comment>
<evidence type="ECO:0000256" key="23">
    <source>
        <dbReference type="ARBA" id="ARBA00045709"/>
    </source>
</evidence>
<gene>
    <name evidence="27" type="ORF">A7E75_01635</name>
</gene>
<evidence type="ECO:0000256" key="7">
    <source>
        <dbReference type="ARBA" id="ARBA00023228"/>
    </source>
</evidence>
<evidence type="ECO:0000256" key="4">
    <source>
        <dbReference type="ARBA" id="ARBA00022692"/>
    </source>
</evidence>
<evidence type="ECO:0000256" key="24">
    <source>
        <dbReference type="ARBA" id="ARBA00046376"/>
    </source>
</evidence>
<keyword evidence="7" id="KW-0458">Lysosome</keyword>
<dbReference type="GO" id="GO:0005765">
    <property type="term" value="C:lysosomal membrane"/>
    <property type="evidence" value="ECO:0007669"/>
    <property type="project" value="UniProtKB-SubCell"/>
</dbReference>
<dbReference type="Gene3D" id="1.20.1250.20">
    <property type="entry name" value="MFS general substrate transporter like domains"/>
    <property type="match status" value="2"/>
</dbReference>
<evidence type="ECO:0000256" key="20">
    <source>
        <dbReference type="ARBA" id="ARBA00044924"/>
    </source>
</evidence>
<dbReference type="InterPro" id="IPR052187">
    <property type="entry name" value="MFSD1"/>
</dbReference>
<evidence type="ECO:0000256" key="12">
    <source>
        <dbReference type="ARBA" id="ARBA00044891"/>
    </source>
</evidence>
<feature type="transmembrane region" description="Helical" evidence="25">
    <location>
        <begin position="355"/>
        <end position="376"/>
    </location>
</feature>
<feature type="transmembrane region" description="Helical" evidence="25">
    <location>
        <begin position="268"/>
        <end position="286"/>
    </location>
</feature>
<evidence type="ECO:0000256" key="5">
    <source>
        <dbReference type="ARBA" id="ARBA00022989"/>
    </source>
</evidence>
<keyword evidence="5 25" id="KW-1133">Transmembrane helix</keyword>
<feature type="transmembrane region" description="Helical" evidence="25">
    <location>
        <begin position="323"/>
        <end position="343"/>
    </location>
</feature>
<dbReference type="Pfam" id="PF07690">
    <property type="entry name" value="MFS_1"/>
    <property type="match status" value="1"/>
</dbReference>
<feature type="transmembrane region" description="Helical" evidence="25">
    <location>
        <begin position="41"/>
        <end position="61"/>
    </location>
</feature>